<organism evidence="4 5">
    <name type="scientific">Neolewinella litorea</name>
    <dbReference type="NCBI Taxonomy" id="2562452"/>
    <lineage>
        <taxon>Bacteria</taxon>
        <taxon>Pseudomonadati</taxon>
        <taxon>Bacteroidota</taxon>
        <taxon>Saprospiria</taxon>
        <taxon>Saprospirales</taxon>
        <taxon>Lewinellaceae</taxon>
        <taxon>Neolewinella</taxon>
    </lineage>
</organism>
<dbReference type="Pfam" id="PF04245">
    <property type="entry name" value="NA37"/>
    <property type="match status" value="1"/>
</dbReference>
<dbReference type="OrthoDB" id="980584at2"/>
<proteinExistence type="inferred from homology"/>
<dbReference type="GO" id="GO:0043590">
    <property type="term" value="C:bacterial nucleoid"/>
    <property type="evidence" value="ECO:0007669"/>
    <property type="project" value="TreeGrafter"/>
</dbReference>
<dbReference type="EMBL" id="SRSF01000010">
    <property type="protein sequence ID" value="THH36340.1"/>
    <property type="molecule type" value="Genomic_DNA"/>
</dbReference>
<reference evidence="4 5" key="1">
    <citation type="submission" date="2019-04" db="EMBL/GenBank/DDBJ databases">
        <title>Lewinella litorea sp. nov., isolated from a marine sand.</title>
        <authorList>
            <person name="Yoon J.-H."/>
        </authorList>
    </citation>
    <scope>NUCLEOTIDE SEQUENCE [LARGE SCALE GENOMIC DNA]</scope>
    <source>
        <strain evidence="4 5">HSMS-39</strain>
    </source>
</reference>
<gene>
    <name evidence="4" type="ORF">E4021_15650</name>
</gene>
<name>A0A4S4NJP1_9BACT</name>
<accession>A0A4S4NJP1</accession>
<evidence type="ECO:0000256" key="1">
    <source>
        <dbReference type="ARBA" id="ARBA00004496"/>
    </source>
</evidence>
<comment type="similarity">
    <text evidence="2">Belongs to the YejK family.</text>
</comment>
<comment type="caution">
    <text evidence="4">The sequence shown here is derived from an EMBL/GenBank/DDBJ whole genome shotgun (WGS) entry which is preliminary data.</text>
</comment>
<dbReference type="AlphaFoldDB" id="A0A4S4NJP1"/>
<comment type="subcellular location">
    <subcellularLocation>
        <location evidence="1">Cytoplasm</location>
    </subcellularLocation>
</comment>
<dbReference type="GO" id="GO:0003690">
    <property type="term" value="F:double-stranded DNA binding"/>
    <property type="evidence" value="ECO:0007669"/>
    <property type="project" value="TreeGrafter"/>
</dbReference>
<keyword evidence="5" id="KW-1185">Reference proteome</keyword>
<evidence type="ECO:0000313" key="5">
    <source>
        <dbReference type="Proteomes" id="UP000308528"/>
    </source>
</evidence>
<evidence type="ECO:0000256" key="2">
    <source>
        <dbReference type="ARBA" id="ARBA00009035"/>
    </source>
</evidence>
<dbReference type="PANTHER" id="PTHR38772:SF1">
    <property type="entry name" value="NUCLEOID-ASSOCIATED PROTEIN YEJK"/>
    <property type="match status" value="1"/>
</dbReference>
<sequence>MDQLIVHHAIVHELKKQPEMAEADLLLSEDALPITEQAIELIGRLDETFERKTDLLQGYLVQPDEGLFPAYYQNWLEEGRGRSPFIAFSQNAMAVLKDSLQGVVGAKGGYLLFADYTMDEHRMLGIYMIRNTEGMIFVDDDEVAQQRLKLQTTAYLDIQNMAMAARLLAGKGRNVQMIRHARTQSSISQYFTDWVGIDRPETSAELTQSFLEMVDELPVPKDRETGFAMNEGDFEKALVKYASKAPQHTIRVQDFDEHFYGNEKPLQEMLAENGSTLDEGFRVDRKALRNRFYLRAGVGGISLTCTKDHFRNGQVHIDEATGKITINSEELASLLLDQYGE</sequence>
<evidence type="ECO:0000256" key="3">
    <source>
        <dbReference type="ARBA" id="ARBA00022490"/>
    </source>
</evidence>
<protein>
    <submittedName>
        <fullName evidence="4">Nucleoid-associated protein</fullName>
    </submittedName>
</protein>
<dbReference type="GO" id="GO:0005737">
    <property type="term" value="C:cytoplasm"/>
    <property type="evidence" value="ECO:0007669"/>
    <property type="project" value="UniProtKB-SubCell"/>
</dbReference>
<dbReference type="Proteomes" id="UP000308528">
    <property type="component" value="Unassembled WGS sequence"/>
</dbReference>
<keyword evidence="3" id="KW-0963">Cytoplasm</keyword>
<dbReference type="PANTHER" id="PTHR38772">
    <property type="match status" value="1"/>
</dbReference>
<dbReference type="InterPro" id="IPR007358">
    <property type="entry name" value="Nucleoid_associated_NdpA"/>
</dbReference>
<dbReference type="GO" id="GO:0003727">
    <property type="term" value="F:single-stranded RNA binding"/>
    <property type="evidence" value="ECO:0007669"/>
    <property type="project" value="TreeGrafter"/>
</dbReference>
<evidence type="ECO:0000313" key="4">
    <source>
        <dbReference type="EMBL" id="THH36340.1"/>
    </source>
</evidence>
<dbReference type="RefSeq" id="WP_136460319.1">
    <property type="nucleotide sequence ID" value="NZ_SRSF01000010.1"/>
</dbReference>